<keyword evidence="2" id="KW-0812">Transmembrane</keyword>
<protein>
    <submittedName>
        <fullName evidence="3">Uncharacterized protein</fullName>
    </submittedName>
</protein>
<keyword evidence="4" id="KW-1185">Reference proteome</keyword>
<gene>
    <name evidence="3" type="ORF">D0Q02_21245</name>
</gene>
<evidence type="ECO:0000313" key="4">
    <source>
        <dbReference type="Proteomes" id="UP000262621"/>
    </source>
</evidence>
<feature type="transmembrane region" description="Helical" evidence="2">
    <location>
        <begin position="35"/>
        <end position="56"/>
    </location>
</feature>
<proteinExistence type="predicted"/>
<feature type="compositionally biased region" description="Basic and acidic residues" evidence="1">
    <location>
        <begin position="1"/>
        <end position="12"/>
    </location>
</feature>
<sequence>MPIPDRYADRPRVSRTSDAPGVPKEVAVPTALRPWLAVAVASAVAVLAWAGFWYLAVPRVDVCRAVHPAPAGCRVDERISTAWAWTIIVAVLYAATVVARVRPSAQRRQAVLLGTVALGVSALYGLWAVWQAGG</sequence>
<dbReference type="EMBL" id="QVFU01000027">
    <property type="protein sequence ID" value="RFS44575.1"/>
    <property type="molecule type" value="Genomic_DNA"/>
</dbReference>
<feature type="transmembrane region" description="Helical" evidence="2">
    <location>
        <begin position="111"/>
        <end position="130"/>
    </location>
</feature>
<feature type="transmembrane region" description="Helical" evidence="2">
    <location>
        <begin position="82"/>
        <end position="99"/>
    </location>
</feature>
<organism evidence="3 4">
    <name type="scientific">Micromonospora craniellae</name>
    <dbReference type="NCBI Taxonomy" id="2294034"/>
    <lineage>
        <taxon>Bacteria</taxon>
        <taxon>Bacillati</taxon>
        <taxon>Actinomycetota</taxon>
        <taxon>Actinomycetes</taxon>
        <taxon>Micromonosporales</taxon>
        <taxon>Micromonosporaceae</taxon>
        <taxon>Micromonospora</taxon>
    </lineage>
</organism>
<accession>A0A372FUY8</accession>
<keyword evidence="2" id="KW-1133">Transmembrane helix</keyword>
<keyword evidence="2" id="KW-0472">Membrane</keyword>
<name>A0A372FUY8_9ACTN</name>
<evidence type="ECO:0000256" key="1">
    <source>
        <dbReference type="SAM" id="MobiDB-lite"/>
    </source>
</evidence>
<reference evidence="3 4" key="1">
    <citation type="submission" date="2018-08" db="EMBL/GenBank/DDBJ databases">
        <title>Verrucosispora craniellae sp. nov., isolated from a marine sponge in the South China Sea.</title>
        <authorList>
            <person name="Li L."/>
            <person name="Lin H.W."/>
        </authorList>
    </citation>
    <scope>NUCLEOTIDE SEQUENCE [LARGE SCALE GENOMIC DNA]</scope>
    <source>
        <strain evidence="3 4">LHW63014</strain>
    </source>
</reference>
<evidence type="ECO:0000256" key="2">
    <source>
        <dbReference type="SAM" id="Phobius"/>
    </source>
</evidence>
<comment type="caution">
    <text evidence="3">The sequence shown here is derived from an EMBL/GenBank/DDBJ whole genome shotgun (WGS) entry which is preliminary data.</text>
</comment>
<dbReference type="AlphaFoldDB" id="A0A372FUY8"/>
<dbReference type="Proteomes" id="UP000262621">
    <property type="component" value="Unassembled WGS sequence"/>
</dbReference>
<feature type="region of interest" description="Disordered" evidence="1">
    <location>
        <begin position="1"/>
        <end position="21"/>
    </location>
</feature>
<evidence type="ECO:0000313" key="3">
    <source>
        <dbReference type="EMBL" id="RFS44575.1"/>
    </source>
</evidence>